<sequence length="829" mass="89986">MARAAGRALKQSEIDEIDGRLRDTARRLARQDRAKWLAMSADDRTMAAAEQAAADLKAEAERAYRNAQLAALKTAQTDSRLEAALGHGGKRAHALVEDITHVQENATAIKNESVGQLMDYITAVKSKEGSGFGRRIAMYLFDADNPSMTRDLFREIFADADGGTGNGIAQKGARAWLDVIGALRERFNRSGGDVGRLDYGYVPQPHDSVKVLGKGDAAARDMWVNKLLPKLARDRYVNEDGTLMSDDQVSDMLRAAWETIGTDGLNKLEPGKGGTPGTGPRANRGSQSRQIHFKDADAYLDYMNEYGKGSAFQSMLGHLGRVSKDIALVEAYGPNPNSQMRLQFELAAKADGRQVSDLPKSFGVRPQTYWGLVNGELSTPASARISEVAQTIRAIETFGKLQGTLIASISDLHTIAVTAGVNKLPYFQLMRDINAASFHGETKDFLTMHGIIAESLAGELNRISGDLLNPSLAGKLANSTMKVSLLQAWTDGLRRGFSLSMMGALGKMGQTPWERLYSYDRTRLERAGFTADDWGVINRTQLTEYRGRQLLTPESIHDTGAPRTAEVVQKVLSFINNESETAVLNPDLATRGITTWGIKAGTVPGELARAVMQFKAFPIGLISRHWRRMLSLPTGFEEGQPLMANRYVYASSFLLSSVLLGAVITQVKQLLQGKDPIDMERPKFWLQATTQGGGLAFVGDMLLQDPNSQFGSPGANALKSLAGPSLGAMFDLVIGMGVAGTYKAAQGKPTDVGAQAVNLARSHTPFVNLWYLKAAIDHGFMNAVQENLSPGYLGRQQQKAAQEWGQSFYWTPPDATPSRAPNLAAAIGG</sequence>
<protein>
    <submittedName>
        <fullName evidence="2">Uncharacterized protein</fullName>
    </submittedName>
</protein>
<dbReference type="AlphaFoldDB" id="A0A1B4G4I6"/>
<name>A0A1B4G4I6_9BURK</name>
<evidence type="ECO:0000313" key="3">
    <source>
        <dbReference type="Proteomes" id="UP000067711"/>
    </source>
</evidence>
<evidence type="ECO:0000313" key="2">
    <source>
        <dbReference type="EMBL" id="AOJ10833.1"/>
    </source>
</evidence>
<accession>A0A1B4G4I6</accession>
<proteinExistence type="predicted"/>
<reference evidence="2 3" key="1">
    <citation type="submission" date="2015-12" db="EMBL/GenBank/DDBJ databases">
        <title>Diversity of Burkholderia near neighbor genomes.</title>
        <authorList>
            <person name="Sahl J."/>
            <person name="Wagner D."/>
            <person name="Keim P."/>
        </authorList>
    </citation>
    <scope>NUCLEOTIDE SEQUENCE [LARGE SCALE GENOMIC DNA]</scope>
    <source>
        <strain evidence="2 3">BDU8</strain>
    </source>
</reference>
<dbReference type="EMBL" id="CP013389">
    <property type="protein sequence ID" value="AOJ10833.1"/>
    <property type="molecule type" value="Genomic_DNA"/>
</dbReference>
<gene>
    <name evidence="2" type="ORF">WS71_27180</name>
</gene>
<dbReference type="Proteomes" id="UP000067711">
    <property type="component" value="Chromosome 1"/>
</dbReference>
<dbReference type="RefSeq" id="WP_066484514.1">
    <property type="nucleotide sequence ID" value="NZ_CP013389.1"/>
</dbReference>
<organism evidence="2 3">
    <name type="scientific">Burkholderia mayonis</name>
    <dbReference type="NCBI Taxonomy" id="1385591"/>
    <lineage>
        <taxon>Bacteria</taxon>
        <taxon>Pseudomonadati</taxon>
        <taxon>Pseudomonadota</taxon>
        <taxon>Betaproteobacteria</taxon>
        <taxon>Burkholderiales</taxon>
        <taxon>Burkholderiaceae</taxon>
        <taxon>Burkholderia</taxon>
        <taxon>pseudomallei group</taxon>
    </lineage>
</organism>
<evidence type="ECO:0000256" key="1">
    <source>
        <dbReference type="SAM" id="MobiDB-lite"/>
    </source>
</evidence>
<feature type="region of interest" description="Disordered" evidence="1">
    <location>
        <begin position="264"/>
        <end position="288"/>
    </location>
</feature>